<keyword evidence="1" id="KW-0472">Membrane</keyword>
<keyword evidence="1" id="KW-0812">Transmembrane</keyword>
<evidence type="ECO:0000313" key="2">
    <source>
        <dbReference type="EMBL" id="GHF83848.1"/>
    </source>
</evidence>
<keyword evidence="3" id="KW-1185">Reference proteome</keyword>
<evidence type="ECO:0008006" key="4">
    <source>
        <dbReference type="Google" id="ProtNLM"/>
    </source>
</evidence>
<dbReference type="SUPFAM" id="SSF103473">
    <property type="entry name" value="MFS general substrate transporter"/>
    <property type="match status" value="1"/>
</dbReference>
<keyword evidence="1" id="KW-1133">Transmembrane helix</keyword>
<proteinExistence type="predicted"/>
<protein>
    <recommendedName>
        <fullName evidence="4">MFS transporter</fullName>
    </recommendedName>
</protein>
<accession>A0A8H9MFM6</accession>
<reference evidence="2" key="2">
    <citation type="submission" date="2020-09" db="EMBL/GenBank/DDBJ databases">
        <authorList>
            <person name="Sun Q."/>
            <person name="Zhou Y."/>
        </authorList>
    </citation>
    <scope>NUCLEOTIDE SEQUENCE</scope>
    <source>
        <strain evidence="2">CGMCC 4.7679</strain>
    </source>
</reference>
<organism evidence="2 3">
    <name type="scientific">Amycolatopsis bartoniae</name>
    <dbReference type="NCBI Taxonomy" id="941986"/>
    <lineage>
        <taxon>Bacteria</taxon>
        <taxon>Bacillati</taxon>
        <taxon>Actinomycetota</taxon>
        <taxon>Actinomycetes</taxon>
        <taxon>Pseudonocardiales</taxon>
        <taxon>Pseudonocardiaceae</taxon>
        <taxon>Amycolatopsis</taxon>
    </lineage>
</organism>
<feature type="transmembrane region" description="Helical" evidence="1">
    <location>
        <begin position="23"/>
        <end position="43"/>
    </location>
</feature>
<sequence>MAGLTMITSGLAPRLAERAGTRATMTTGIFLTGVGLALLATLVSVDGGYLAVLPGTALGVALLGALLSAGYRSAITPRLHGFPPDDAAAAREGVANAVEAAHGPSARALIRTAQESFVDGWQTACGRESS</sequence>
<feature type="transmembrane region" description="Helical" evidence="1">
    <location>
        <begin position="49"/>
        <end position="71"/>
    </location>
</feature>
<evidence type="ECO:0000313" key="3">
    <source>
        <dbReference type="Proteomes" id="UP000658656"/>
    </source>
</evidence>
<dbReference type="Proteomes" id="UP000658656">
    <property type="component" value="Unassembled WGS sequence"/>
</dbReference>
<dbReference type="InterPro" id="IPR036259">
    <property type="entry name" value="MFS_trans_sf"/>
</dbReference>
<gene>
    <name evidence="2" type="ORF">GCM10017566_67410</name>
</gene>
<comment type="caution">
    <text evidence="2">The sequence shown here is derived from an EMBL/GenBank/DDBJ whole genome shotgun (WGS) entry which is preliminary data.</text>
</comment>
<evidence type="ECO:0000256" key="1">
    <source>
        <dbReference type="SAM" id="Phobius"/>
    </source>
</evidence>
<reference evidence="2" key="1">
    <citation type="journal article" date="2014" name="Int. J. Syst. Evol. Microbiol.">
        <title>Complete genome sequence of Corynebacterium casei LMG S-19264T (=DSM 44701T), isolated from a smear-ripened cheese.</title>
        <authorList>
            <consortium name="US DOE Joint Genome Institute (JGI-PGF)"/>
            <person name="Walter F."/>
            <person name="Albersmeier A."/>
            <person name="Kalinowski J."/>
            <person name="Ruckert C."/>
        </authorList>
    </citation>
    <scope>NUCLEOTIDE SEQUENCE</scope>
    <source>
        <strain evidence="2">CGMCC 4.7679</strain>
    </source>
</reference>
<name>A0A8H9MFM6_9PSEU</name>
<dbReference type="EMBL" id="BNAV01000016">
    <property type="protein sequence ID" value="GHF83848.1"/>
    <property type="molecule type" value="Genomic_DNA"/>
</dbReference>
<dbReference type="AlphaFoldDB" id="A0A8H9MFM6"/>